<feature type="transmembrane region" description="Helical" evidence="7">
    <location>
        <begin position="185"/>
        <end position="208"/>
    </location>
</feature>
<gene>
    <name evidence="9" type="ORF">PPERSA_00285</name>
</gene>
<comment type="caution">
    <text evidence="9">The sequence shown here is derived from an EMBL/GenBank/DDBJ whole genome shotgun (WGS) entry which is preliminary data.</text>
</comment>
<feature type="region of interest" description="Disordered" evidence="8">
    <location>
        <begin position="1"/>
        <end position="23"/>
    </location>
</feature>
<feature type="transmembrane region" description="Helical" evidence="7">
    <location>
        <begin position="155"/>
        <end position="178"/>
    </location>
</feature>
<evidence type="ECO:0000256" key="6">
    <source>
        <dbReference type="ARBA" id="ARBA00023180"/>
    </source>
</evidence>
<evidence type="ECO:0000256" key="3">
    <source>
        <dbReference type="ARBA" id="ARBA00022692"/>
    </source>
</evidence>
<feature type="transmembrane region" description="Helical" evidence="7">
    <location>
        <begin position="272"/>
        <end position="300"/>
    </location>
</feature>
<dbReference type="InterPro" id="IPR007603">
    <property type="entry name" value="Choline_transptr-like"/>
</dbReference>
<evidence type="ECO:0000256" key="2">
    <source>
        <dbReference type="ARBA" id="ARBA00007168"/>
    </source>
</evidence>
<accession>A0A0V0Q8Z2</accession>
<feature type="transmembrane region" description="Helical" evidence="7">
    <location>
        <begin position="513"/>
        <end position="536"/>
    </location>
</feature>
<keyword evidence="10" id="KW-1185">Reference proteome</keyword>
<evidence type="ECO:0000256" key="4">
    <source>
        <dbReference type="ARBA" id="ARBA00022989"/>
    </source>
</evidence>
<dbReference type="EMBL" id="LDAU01000232">
    <property type="protein sequence ID" value="KRW98697.1"/>
    <property type="molecule type" value="Genomic_DNA"/>
</dbReference>
<evidence type="ECO:0000313" key="10">
    <source>
        <dbReference type="Proteomes" id="UP000054937"/>
    </source>
</evidence>
<feature type="compositionally biased region" description="Polar residues" evidence="8">
    <location>
        <begin position="1"/>
        <end position="19"/>
    </location>
</feature>
<evidence type="ECO:0000313" key="9">
    <source>
        <dbReference type="EMBL" id="KRW98697.1"/>
    </source>
</evidence>
<evidence type="ECO:0000256" key="7">
    <source>
        <dbReference type="RuleBase" id="RU368066"/>
    </source>
</evidence>
<dbReference type="GO" id="GO:0022857">
    <property type="term" value="F:transmembrane transporter activity"/>
    <property type="evidence" value="ECO:0007669"/>
    <property type="project" value="UniProtKB-UniRule"/>
</dbReference>
<dbReference type="OrthoDB" id="420519at2759"/>
<dbReference type="GO" id="GO:0005886">
    <property type="term" value="C:plasma membrane"/>
    <property type="evidence" value="ECO:0007669"/>
    <property type="project" value="UniProtKB-SubCell"/>
</dbReference>
<keyword evidence="3 7" id="KW-0812">Transmembrane</keyword>
<evidence type="ECO:0000256" key="1">
    <source>
        <dbReference type="ARBA" id="ARBA00004141"/>
    </source>
</evidence>
<reference evidence="9 10" key="1">
    <citation type="journal article" date="2015" name="Sci. Rep.">
        <title>Genome of the facultative scuticociliatosis pathogen Pseudocohnilembus persalinus provides insight into its virulence through horizontal gene transfer.</title>
        <authorList>
            <person name="Xiong J."/>
            <person name="Wang G."/>
            <person name="Cheng J."/>
            <person name="Tian M."/>
            <person name="Pan X."/>
            <person name="Warren A."/>
            <person name="Jiang C."/>
            <person name="Yuan D."/>
            <person name="Miao W."/>
        </authorList>
    </citation>
    <scope>NUCLEOTIDE SEQUENCE [LARGE SCALE GENOMIC DNA]</scope>
    <source>
        <strain evidence="9">36N120E</strain>
    </source>
</reference>
<dbReference type="Proteomes" id="UP000054937">
    <property type="component" value="Unassembled WGS sequence"/>
</dbReference>
<protein>
    <recommendedName>
        <fullName evidence="7">Choline transporter-like protein</fullName>
    </recommendedName>
</protein>
<keyword evidence="5 7" id="KW-0472">Membrane</keyword>
<feature type="transmembrane region" description="Helical" evidence="7">
    <location>
        <begin position="31"/>
        <end position="52"/>
    </location>
</feature>
<comment type="function">
    <text evidence="7">Choline transporter.</text>
</comment>
<keyword evidence="4 7" id="KW-1133">Transmembrane helix</keyword>
<feature type="transmembrane region" description="Helical" evidence="7">
    <location>
        <begin position="228"/>
        <end position="251"/>
    </location>
</feature>
<sequence length="577" mass="64369">MQSENKLQYKGQKTSQDLQNGPKAERGCTDILCLLLFLGFAVFSGFLCYFSFQNGDASKLAVPYDPDHRPCGQGELADYPYIYFASPGPTTLYRTVCLKSCPKEGDSSLNCATNSVVTSCNGGVACLPEIESYLDEISEAFSYQLVEQHLADLTISWHLIVGAAAGSILIGLIFLVLVRFSAGCVVWLIILTLEFSIFALAFLCYVQAETIYGQKSDAKSNQYLDAETYYYFGISLASIGGIIALIICCFYSKISLAIAVLKCSARFVYETLSVIFVPLIFFVITFAYLAYWLVVAAYLYTCGTITDDEKSLPFAQFEYNDNVTYMAYAHGFHLLWVLAFFMASCQFVIIGTCSYWYYEREGGVDTGAGTAFFLWLRYHLGTVAFGSFIIAVIDTIRLILAYIEEQAKNTAQNSEIVNYLFKCCQCCLYCFERFIKFINKNAYVQTVMTGNGFCTATKDAFFLILRNPVRIALVAGFGEVFEWFGSLAIAAATALAGYVAIQNIPYYNDNVSSPIAPVIVFGLIGFQIGSFLMGLFGTAADCIIQLFCMDEEMNVNAKYEPEELREFRQEVENRNRK</sequence>
<organism evidence="9 10">
    <name type="scientific">Pseudocohnilembus persalinus</name>
    <name type="common">Ciliate</name>
    <dbReference type="NCBI Taxonomy" id="266149"/>
    <lineage>
        <taxon>Eukaryota</taxon>
        <taxon>Sar</taxon>
        <taxon>Alveolata</taxon>
        <taxon>Ciliophora</taxon>
        <taxon>Intramacronucleata</taxon>
        <taxon>Oligohymenophorea</taxon>
        <taxon>Scuticociliatia</taxon>
        <taxon>Philasterida</taxon>
        <taxon>Pseudocohnilembidae</taxon>
        <taxon>Pseudocohnilembus</taxon>
    </lineage>
</organism>
<keyword evidence="6" id="KW-0325">Glycoprotein</keyword>
<feature type="transmembrane region" description="Helical" evidence="7">
    <location>
        <begin position="334"/>
        <end position="358"/>
    </location>
</feature>
<proteinExistence type="inferred from homology"/>
<comment type="similarity">
    <text evidence="2 7">Belongs to the CTL (choline transporter-like) family.</text>
</comment>
<name>A0A0V0Q8Z2_PSEPJ</name>
<comment type="subcellular location">
    <subcellularLocation>
        <location evidence="7">Cell membrane</location>
        <topology evidence="7">Multi-pass membrane protein</topology>
    </subcellularLocation>
    <subcellularLocation>
        <location evidence="1">Membrane</location>
        <topology evidence="1">Multi-pass membrane protein</topology>
    </subcellularLocation>
</comment>
<dbReference type="InParanoid" id="A0A0V0Q8Z2"/>
<feature type="transmembrane region" description="Helical" evidence="7">
    <location>
        <begin position="378"/>
        <end position="403"/>
    </location>
</feature>
<evidence type="ECO:0000256" key="8">
    <source>
        <dbReference type="SAM" id="MobiDB-lite"/>
    </source>
</evidence>
<dbReference type="PANTHER" id="PTHR12385">
    <property type="entry name" value="CHOLINE TRANSPORTER-LIKE (SLC FAMILY 44)"/>
    <property type="match status" value="1"/>
</dbReference>
<evidence type="ECO:0000256" key="5">
    <source>
        <dbReference type="ARBA" id="ARBA00023136"/>
    </source>
</evidence>
<feature type="transmembrane region" description="Helical" evidence="7">
    <location>
        <begin position="483"/>
        <end position="501"/>
    </location>
</feature>
<dbReference type="PANTHER" id="PTHR12385:SF14">
    <property type="entry name" value="CHOLINE TRANSPORTER-LIKE 2"/>
    <property type="match status" value="1"/>
</dbReference>
<dbReference type="AlphaFoldDB" id="A0A0V0Q8Z2"/>
<dbReference type="Pfam" id="PF04515">
    <property type="entry name" value="Choline_transpo"/>
    <property type="match status" value="1"/>
</dbReference>
<dbReference type="OMA" id="FISLMRW"/>